<evidence type="ECO:0000313" key="7">
    <source>
        <dbReference type="EMBL" id="ANH58192.1"/>
    </source>
</evidence>
<sequence length="214" mass="23676">MAIKVYGVAMSSNVVRVIAALNEKGLDYELVPVNLAAGEHKKPEFLALNPFGQIPAFEDGDVKIFESRAISRYVATAYKSTGDDLLPAKTPAEVAALECWLEVEPQHISEPISKVLFELQIKPLLSMTTDPATVEAESEKLGKVLDVYEARLSESKYLAGDAFTLADLNLMPYVYNLSLSSKAELMTSRPHFKKWWDEVSARPAWQKTAASIKL</sequence>
<dbReference type="AlphaFoldDB" id="A0A173GPH2"/>
<feature type="domain" description="GST C-terminal" evidence="6">
    <location>
        <begin position="90"/>
        <end position="214"/>
    </location>
</feature>
<dbReference type="SUPFAM" id="SSF47616">
    <property type="entry name" value="GST C-terminal domain-like"/>
    <property type="match status" value="1"/>
</dbReference>
<dbReference type="FunFam" id="1.20.1050.10:FF:000004">
    <property type="entry name" value="Glutathione S-transferase F2"/>
    <property type="match status" value="1"/>
</dbReference>
<reference evidence="7" key="1">
    <citation type="journal article" date="2016" name="Plant Physiol. Biochem.">
        <title>Transcriptome-wide identification and expression analysis of glutathione S-transferase genes involved in flavonoids accumulation in Dracaena cambodiana.</title>
        <authorList>
            <person name="Zhu J.H."/>
            <person name="Li H.L."/>
            <person name="Guo D."/>
            <person name="Wang Y."/>
            <person name="Dai H.F."/>
            <person name="Mei W.L."/>
            <person name="Peng S.Q."/>
        </authorList>
    </citation>
    <scope>NUCLEOTIDE SEQUENCE</scope>
</reference>
<evidence type="ECO:0000256" key="1">
    <source>
        <dbReference type="ARBA" id="ARBA00010128"/>
    </source>
</evidence>
<dbReference type="PROSITE" id="PS50405">
    <property type="entry name" value="GST_CTER"/>
    <property type="match status" value="1"/>
</dbReference>
<dbReference type="PANTHER" id="PTHR43900:SF3">
    <property type="entry name" value="GLUTATHIONE S-TRANSFERASE RHO"/>
    <property type="match status" value="1"/>
</dbReference>
<name>A0A173GPH2_9ASPA</name>
<dbReference type="InterPro" id="IPR004046">
    <property type="entry name" value="GST_C"/>
</dbReference>
<dbReference type="PROSITE" id="PS50404">
    <property type="entry name" value="GST_NTER"/>
    <property type="match status" value="1"/>
</dbReference>
<dbReference type="GO" id="GO:0005737">
    <property type="term" value="C:cytoplasm"/>
    <property type="evidence" value="ECO:0007669"/>
    <property type="project" value="TreeGrafter"/>
</dbReference>
<protein>
    <recommendedName>
        <fullName evidence="2">glutathione transferase</fullName>
        <ecNumber evidence="2">2.5.1.18</ecNumber>
    </recommendedName>
</protein>
<keyword evidence="3 7" id="KW-0808">Transferase</keyword>
<evidence type="ECO:0000256" key="2">
    <source>
        <dbReference type="ARBA" id="ARBA00012452"/>
    </source>
</evidence>
<dbReference type="InterPro" id="IPR010987">
    <property type="entry name" value="Glutathione-S-Trfase_C-like"/>
</dbReference>
<comment type="similarity">
    <text evidence="1">Belongs to the GST superfamily. Phi family.</text>
</comment>
<dbReference type="PANTHER" id="PTHR43900">
    <property type="entry name" value="GLUTATHIONE S-TRANSFERASE RHO"/>
    <property type="match status" value="1"/>
</dbReference>
<dbReference type="InterPro" id="IPR036249">
    <property type="entry name" value="Thioredoxin-like_sf"/>
</dbReference>
<accession>A0A173GPH2</accession>
<dbReference type="Gene3D" id="3.40.30.10">
    <property type="entry name" value="Glutaredoxin"/>
    <property type="match status" value="1"/>
</dbReference>
<dbReference type="Pfam" id="PF02798">
    <property type="entry name" value="GST_N"/>
    <property type="match status" value="1"/>
</dbReference>
<dbReference type="GO" id="GO:0009635">
    <property type="term" value="P:response to herbicide"/>
    <property type="evidence" value="ECO:0007669"/>
    <property type="project" value="UniProtKB-ARBA"/>
</dbReference>
<dbReference type="SFLD" id="SFLDG01150">
    <property type="entry name" value="Main.1:_Beta-like"/>
    <property type="match status" value="1"/>
</dbReference>
<reference evidence="7" key="2">
    <citation type="submission" date="2016-01" db="EMBL/GenBank/DDBJ databases">
        <authorList>
            <person name="Oliw E.H."/>
        </authorList>
    </citation>
    <scope>NUCLEOTIDE SEQUENCE</scope>
</reference>
<gene>
    <name evidence="7" type="primary">GSTF1</name>
</gene>
<dbReference type="SFLD" id="SFLDG01154">
    <property type="entry name" value="Main.5:_Phi-like"/>
    <property type="match status" value="1"/>
</dbReference>
<evidence type="ECO:0000256" key="4">
    <source>
        <dbReference type="ARBA" id="ARBA00047960"/>
    </source>
</evidence>
<evidence type="ECO:0000259" key="5">
    <source>
        <dbReference type="PROSITE" id="PS50404"/>
    </source>
</evidence>
<dbReference type="SFLD" id="SFLDS00019">
    <property type="entry name" value="Glutathione_Transferase_(cytos"/>
    <property type="match status" value="1"/>
</dbReference>
<dbReference type="InterPro" id="IPR004045">
    <property type="entry name" value="Glutathione_S-Trfase_N"/>
</dbReference>
<dbReference type="CDD" id="cd03053">
    <property type="entry name" value="GST_N_Phi"/>
    <property type="match status" value="1"/>
</dbReference>
<dbReference type="Pfam" id="PF00043">
    <property type="entry name" value="GST_C"/>
    <property type="match status" value="1"/>
</dbReference>
<dbReference type="GO" id="GO:0043295">
    <property type="term" value="F:glutathione binding"/>
    <property type="evidence" value="ECO:0007669"/>
    <property type="project" value="TreeGrafter"/>
</dbReference>
<feature type="domain" description="GST N-terminal" evidence="5">
    <location>
        <begin position="1"/>
        <end position="82"/>
    </location>
</feature>
<dbReference type="SUPFAM" id="SSF52833">
    <property type="entry name" value="Thioredoxin-like"/>
    <property type="match status" value="1"/>
</dbReference>
<dbReference type="InterPro" id="IPR034347">
    <property type="entry name" value="GST_Phi_C"/>
</dbReference>
<dbReference type="InterPro" id="IPR040079">
    <property type="entry name" value="Glutathione_S-Trfase"/>
</dbReference>
<evidence type="ECO:0000256" key="3">
    <source>
        <dbReference type="ARBA" id="ARBA00022679"/>
    </source>
</evidence>
<dbReference type="FunFam" id="3.40.30.10:FF:000016">
    <property type="entry name" value="Glutathione S-transferase F2"/>
    <property type="match status" value="1"/>
</dbReference>
<dbReference type="InterPro" id="IPR036282">
    <property type="entry name" value="Glutathione-S-Trfase_C_sf"/>
</dbReference>
<dbReference type="SFLD" id="SFLDG00358">
    <property type="entry name" value="Main_(cytGST)"/>
    <property type="match status" value="1"/>
</dbReference>
<dbReference type="GO" id="GO:0004364">
    <property type="term" value="F:glutathione transferase activity"/>
    <property type="evidence" value="ECO:0007669"/>
    <property type="project" value="UniProtKB-EC"/>
</dbReference>
<comment type="catalytic activity">
    <reaction evidence="4">
        <text>RX + glutathione = an S-substituted glutathione + a halide anion + H(+)</text>
        <dbReference type="Rhea" id="RHEA:16437"/>
        <dbReference type="ChEBI" id="CHEBI:15378"/>
        <dbReference type="ChEBI" id="CHEBI:16042"/>
        <dbReference type="ChEBI" id="CHEBI:17792"/>
        <dbReference type="ChEBI" id="CHEBI:57925"/>
        <dbReference type="ChEBI" id="CHEBI:90779"/>
        <dbReference type="EC" id="2.5.1.18"/>
    </reaction>
</comment>
<dbReference type="Gene3D" id="1.20.1050.10">
    <property type="match status" value="1"/>
</dbReference>
<dbReference type="GO" id="GO:0006749">
    <property type="term" value="P:glutathione metabolic process"/>
    <property type="evidence" value="ECO:0007669"/>
    <property type="project" value="TreeGrafter"/>
</dbReference>
<dbReference type="CDD" id="cd03187">
    <property type="entry name" value="GST_C_Phi"/>
    <property type="match status" value="1"/>
</dbReference>
<organism evidence="7">
    <name type="scientific">Dracaena cambodiana</name>
    <dbReference type="NCBI Taxonomy" id="580341"/>
    <lineage>
        <taxon>Eukaryota</taxon>
        <taxon>Viridiplantae</taxon>
        <taxon>Streptophyta</taxon>
        <taxon>Embryophyta</taxon>
        <taxon>Tracheophyta</taxon>
        <taxon>Spermatophyta</taxon>
        <taxon>Magnoliopsida</taxon>
        <taxon>Liliopsida</taxon>
        <taxon>Asparagales</taxon>
        <taxon>Asparagaceae</taxon>
        <taxon>Nolinoideae</taxon>
        <taxon>Dracaena</taxon>
    </lineage>
</organism>
<dbReference type="EMBL" id="KU565000">
    <property type="protein sequence ID" value="ANH58192.1"/>
    <property type="molecule type" value="mRNA"/>
</dbReference>
<evidence type="ECO:0000259" key="6">
    <source>
        <dbReference type="PROSITE" id="PS50405"/>
    </source>
</evidence>
<dbReference type="EC" id="2.5.1.18" evidence="2"/>
<proteinExistence type="evidence at transcript level"/>